<sequence>MAPGFFIDVAVRGNSPPLPPTRIAAPPPWSSSSSLRRAAGAWPARGAAPPPRPACYRCLLELTTTASKAPLHAAGPSHCRVQSGIGASGSELPEWITQPRPRTAVSSYTVAVSGDSRVRLAAERGPPSRRPRQSTARPSPSFPPRSGQIWSELDNDGREGPCRKEGLRELDHSGNSGKLEHSGNSGELDHRRKDGEEDDRQGPPVCEM</sequence>
<evidence type="ECO:0000256" key="1">
    <source>
        <dbReference type="SAM" id="MobiDB-lite"/>
    </source>
</evidence>
<keyword evidence="3" id="KW-1185">Reference proteome</keyword>
<organism evidence="2 3">
    <name type="scientific">Paspalum notatum var. saurae</name>
    <dbReference type="NCBI Taxonomy" id="547442"/>
    <lineage>
        <taxon>Eukaryota</taxon>
        <taxon>Viridiplantae</taxon>
        <taxon>Streptophyta</taxon>
        <taxon>Embryophyta</taxon>
        <taxon>Tracheophyta</taxon>
        <taxon>Spermatophyta</taxon>
        <taxon>Magnoliopsida</taxon>
        <taxon>Liliopsida</taxon>
        <taxon>Poales</taxon>
        <taxon>Poaceae</taxon>
        <taxon>PACMAD clade</taxon>
        <taxon>Panicoideae</taxon>
        <taxon>Andropogonodae</taxon>
        <taxon>Paspaleae</taxon>
        <taxon>Paspalinae</taxon>
        <taxon>Paspalum</taxon>
    </lineage>
</organism>
<evidence type="ECO:0000313" key="3">
    <source>
        <dbReference type="Proteomes" id="UP001341281"/>
    </source>
</evidence>
<name>A0AAQ3T4T8_PASNO</name>
<evidence type="ECO:0000313" key="2">
    <source>
        <dbReference type="EMBL" id="WVZ66959.1"/>
    </source>
</evidence>
<feature type="compositionally biased region" description="Low complexity" evidence="1">
    <location>
        <begin position="30"/>
        <end position="47"/>
    </location>
</feature>
<feature type="region of interest" description="Disordered" evidence="1">
    <location>
        <begin position="116"/>
        <end position="208"/>
    </location>
</feature>
<feature type="compositionally biased region" description="Basic and acidic residues" evidence="1">
    <location>
        <begin position="155"/>
        <end position="172"/>
    </location>
</feature>
<protein>
    <submittedName>
        <fullName evidence="2">Uncharacterized protein</fullName>
    </submittedName>
</protein>
<gene>
    <name evidence="2" type="ORF">U9M48_016109</name>
</gene>
<feature type="region of interest" description="Disordered" evidence="1">
    <location>
        <begin position="16"/>
        <end position="50"/>
    </location>
</feature>
<proteinExistence type="predicted"/>
<dbReference type="EMBL" id="CP144747">
    <property type="protein sequence ID" value="WVZ66959.1"/>
    <property type="molecule type" value="Genomic_DNA"/>
</dbReference>
<dbReference type="AlphaFoldDB" id="A0AAQ3T4T8"/>
<dbReference type="Proteomes" id="UP001341281">
    <property type="component" value="Chromosome 03"/>
</dbReference>
<feature type="compositionally biased region" description="Pro residues" evidence="1">
    <location>
        <begin position="16"/>
        <end position="29"/>
    </location>
</feature>
<accession>A0AAQ3T4T8</accession>
<reference evidence="2 3" key="1">
    <citation type="submission" date="2024-02" db="EMBL/GenBank/DDBJ databases">
        <title>High-quality chromosome-scale genome assembly of Pensacola bahiagrass (Paspalum notatum Flugge var. saurae).</title>
        <authorList>
            <person name="Vega J.M."/>
            <person name="Podio M."/>
            <person name="Orjuela J."/>
            <person name="Siena L.A."/>
            <person name="Pessino S.C."/>
            <person name="Combes M.C."/>
            <person name="Mariac C."/>
            <person name="Albertini E."/>
            <person name="Pupilli F."/>
            <person name="Ortiz J.P.A."/>
            <person name="Leblanc O."/>
        </authorList>
    </citation>
    <scope>NUCLEOTIDE SEQUENCE [LARGE SCALE GENOMIC DNA]</scope>
    <source>
        <strain evidence="2">R1</strain>
        <tissue evidence="2">Leaf</tissue>
    </source>
</reference>